<feature type="transmembrane region" description="Helical" evidence="9">
    <location>
        <begin position="50"/>
        <end position="69"/>
    </location>
</feature>
<evidence type="ECO:0000313" key="11">
    <source>
        <dbReference type="EMBL" id="ATA56894.1"/>
    </source>
</evidence>
<evidence type="ECO:0000256" key="1">
    <source>
        <dbReference type="ARBA" id="ARBA00004651"/>
    </source>
</evidence>
<evidence type="ECO:0000256" key="3">
    <source>
        <dbReference type="ARBA" id="ARBA00022475"/>
    </source>
</evidence>
<comment type="subcellular location">
    <subcellularLocation>
        <location evidence="1 9">Cell membrane</location>
        <topology evidence="1 9">Multi-pass membrane protein</topology>
    </subcellularLocation>
</comment>
<keyword evidence="8 9" id="KW-0012">Acyltransferase</keyword>
<evidence type="ECO:0000256" key="2">
    <source>
        <dbReference type="ARBA" id="ARBA00010065"/>
    </source>
</evidence>
<evidence type="ECO:0000256" key="4">
    <source>
        <dbReference type="ARBA" id="ARBA00022679"/>
    </source>
</evidence>
<dbReference type="InterPro" id="IPR045378">
    <property type="entry name" value="LNT_N"/>
</dbReference>
<dbReference type="EC" id="2.3.1.269" evidence="9"/>
<keyword evidence="3 9" id="KW-1003">Cell membrane</keyword>
<accession>A0A250DRH8</accession>
<feature type="transmembrane region" description="Helical" evidence="9">
    <location>
        <begin position="511"/>
        <end position="535"/>
    </location>
</feature>
<evidence type="ECO:0000313" key="12">
    <source>
        <dbReference type="Proteomes" id="UP000217154"/>
    </source>
</evidence>
<evidence type="ECO:0000256" key="6">
    <source>
        <dbReference type="ARBA" id="ARBA00022989"/>
    </source>
</evidence>
<keyword evidence="11" id="KW-0449">Lipoprotein</keyword>
<dbReference type="EMBL" id="CP023284">
    <property type="protein sequence ID" value="ATA56894.1"/>
    <property type="molecule type" value="Genomic_DNA"/>
</dbReference>
<dbReference type="CDD" id="cd07571">
    <property type="entry name" value="ALP_N-acyl_transferase"/>
    <property type="match status" value="1"/>
</dbReference>
<feature type="transmembrane region" description="Helical" evidence="9">
    <location>
        <begin position="144"/>
        <end position="165"/>
    </location>
</feature>
<reference evidence="11 12" key="1">
    <citation type="submission" date="2017-09" db="EMBL/GenBank/DDBJ databases">
        <title>The diverse metabolic capabilities of V. boronicumulans make it an excellent choice for continued studies on novel biodegradation.</title>
        <authorList>
            <person name="Sun S."/>
        </authorList>
    </citation>
    <scope>NUCLEOTIDE SEQUENCE [LARGE SCALE GENOMIC DNA]</scope>
    <source>
        <strain evidence="11 12">J1</strain>
    </source>
</reference>
<dbReference type="Pfam" id="PF00795">
    <property type="entry name" value="CN_hydrolase"/>
    <property type="match status" value="1"/>
</dbReference>
<dbReference type="InterPro" id="IPR004563">
    <property type="entry name" value="Apolipo_AcylTrfase"/>
</dbReference>
<dbReference type="UniPathway" id="UPA00666"/>
<comment type="catalytic activity">
    <reaction evidence="9">
        <text>N-terminal S-1,2-diacyl-sn-glyceryl-L-cysteinyl-[lipoprotein] + a glycerophospholipid = N-acyl-S-1,2-diacyl-sn-glyceryl-L-cysteinyl-[lipoprotein] + a 2-acyl-sn-glycero-3-phospholipid + H(+)</text>
        <dbReference type="Rhea" id="RHEA:48228"/>
        <dbReference type="Rhea" id="RHEA-COMP:14681"/>
        <dbReference type="Rhea" id="RHEA-COMP:14684"/>
        <dbReference type="ChEBI" id="CHEBI:15378"/>
        <dbReference type="ChEBI" id="CHEBI:136912"/>
        <dbReference type="ChEBI" id="CHEBI:140656"/>
        <dbReference type="ChEBI" id="CHEBI:140657"/>
        <dbReference type="ChEBI" id="CHEBI:140660"/>
        <dbReference type="EC" id="2.3.1.269"/>
    </reaction>
</comment>
<comment type="function">
    <text evidence="9">Catalyzes the phospholipid dependent N-acylation of the N-terminal cysteine of apolipoprotein, the last step in lipoprotein maturation.</text>
</comment>
<keyword evidence="7 9" id="KW-0472">Membrane</keyword>
<feature type="transmembrane region" description="Helical" evidence="9">
    <location>
        <begin position="112"/>
        <end position="137"/>
    </location>
</feature>
<feature type="transmembrane region" description="Helical" evidence="9">
    <location>
        <begin position="185"/>
        <end position="206"/>
    </location>
</feature>
<dbReference type="PANTHER" id="PTHR38686:SF1">
    <property type="entry name" value="APOLIPOPROTEIN N-ACYLTRANSFERASE"/>
    <property type="match status" value="1"/>
</dbReference>
<sequence>MPAPAAAAPARVSPTSPPSSAASGLLRLLGFGLAGVAQALSIAWPGDGRPLWWLQLLSLAGLVWLLDGLRAQGAGWRRAGLHGWVFATAWLTGSFWWLFISMHTYGGLPAPLAVIAVLALAAALGLYYAVACAWFVVRGPTGRVAGAFVFAALWTLAELVRGSWFTGFPWGAGGYAHVDGPLAALAPWVGVYGIGAAAALAVALVARRLPLRGVMPTALAAVLLAVVFVLPNLVSPLPADARGAQGTAGTLQVALLQGNIPQDEKFIPGGGIETALRWYAEQLRDAKAQLVVTPETALPLLPRQLPAGYLDAIQERYGQPGSQQAAIVGLPLGDGPGTYRNAVLGFMPGSTAQPYAYSKHHLVPFGEFIPPGFRWFIRMMSIPLGDFERGGLAQAPFVWQGQRIAPNICYEDLFGDEIGANFRDEATAPTVLLNVSNIAWFGDSVAIDQHLAISRMRALEFARPMVRSTNTGATVVIDAAGRVTHQLPRLTRGVLEAPVEGRRGLTPFARWVAPFGLWPLWIAALAIVALGAVFFRPGRTRG</sequence>
<dbReference type="Proteomes" id="UP000217154">
    <property type="component" value="Chromosome"/>
</dbReference>
<feature type="transmembrane region" description="Helical" evidence="9">
    <location>
        <begin position="25"/>
        <end position="44"/>
    </location>
</feature>
<dbReference type="AlphaFoldDB" id="A0A250DRH8"/>
<keyword evidence="5 9" id="KW-0812">Transmembrane</keyword>
<keyword evidence="6 9" id="KW-1133">Transmembrane helix</keyword>
<keyword evidence="4 9" id="KW-0808">Transferase</keyword>
<evidence type="ECO:0000256" key="8">
    <source>
        <dbReference type="ARBA" id="ARBA00023315"/>
    </source>
</evidence>
<proteinExistence type="inferred from homology"/>
<comment type="pathway">
    <text evidence="9">Protein modification; lipoprotein biosynthesis (N-acyl transfer).</text>
</comment>
<dbReference type="HAMAP" id="MF_01148">
    <property type="entry name" value="Lnt"/>
    <property type="match status" value="1"/>
</dbReference>
<feature type="transmembrane region" description="Helical" evidence="9">
    <location>
        <begin position="81"/>
        <end position="100"/>
    </location>
</feature>
<evidence type="ECO:0000259" key="10">
    <source>
        <dbReference type="PROSITE" id="PS50263"/>
    </source>
</evidence>
<name>A0A250DRH8_9BURK</name>
<feature type="transmembrane region" description="Helical" evidence="9">
    <location>
        <begin position="213"/>
        <end position="234"/>
    </location>
</feature>
<feature type="domain" description="CN hydrolase" evidence="10">
    <location>
        <begin position="256"/>
        <end position="501"/>
    </location>
</feature>
<dbReference type="NCBIfam" id="TIGR00546">
    <property type="entry name" value="lnt"/>
    <property type="match status" value="1"/>
</dbReference>
<dbReference type="KEGG" id="vbo:CKY39_29485"/>
<evidence type="ECO:0000256" key="5">
    <source>
        <dbReference type="ARBA" id="ARBA00022692"/>
    </source>
</evidence>
<dbReference type="InterPro" id="IPR003010">
    <property type="entry name" value="C-N_Hydrolase"/>
</dbReference>
<dbReference type="PANTHER" id="PTHR38686">
    <property type="entry name" value="APOLIPOPROTEIN N-ACYLTRANSFERASE"/>
    <property type="match status" value="1"/>
</dbReference>
<organism evidence="11 12">
    <name type="scientific">Variovorax boronicumulans</name>
    <dbReference type="NCBI Taxonomy" id="436515"/>
    <lineage>
        <taxon>Bacteria</taxon>
        <taxon>Pseudomonadati</taxon>
        <taxon>Pseudomonadota</taxon>
        <taxon>Betaproteobacteria</taxon>
        <taxon>Burkholderiales</taxon>
        <taxon>Comamonadaceae</taxon>
        <taxon>Variovorax</taxon>
    </lineage>
</organism>
<evidence type="ECO:0000256" key="9">
    <source>
        <dbReference type="HAMAP-Rule" id="MF_01148"/>
    </source>
</evidence>
<dbReference type="GO" id="GO:0042158">
    <property type="term" value="P:lipoprotein biosynthetic process"/>
    <property type="evidence" value="ECO:0007669"/>
    <property type="project" value="UniProtKB-UniRule"/>
</dbReference>
<gene>
    <name evidence="9" type="primary">lnt</name>
    <name evidence="11" type="ORF">CKY39_29485</name>
</gene>
<evidence type="ECO:0000256" key="7">
    <source>
        <dbReference type="ARBA" id="ARBA00023136"/>
    </source>
</evidence>
<dbReference type="GO" id="GO:0005886">
    <property type="term" value="C:plasma membrane"/>
    <property type="evidence" value="ECO:0007669"/>
    <property type="project" value="UniProtKB-SubCell"/>
</dbReference>
<dbReference type="PROSITE" id="PS50263">
    <property type="entry name" value="CN_HYDROLASE"/>
    <property type="match status" value="1"/>
</dbReference>
<protein>
    <recommendedName>
        <fullName evidence="9">Apolipoprotein N-acyltransferase</fullName>
        <shortName evidence="9">ALP N-acyltransferase</shortName>
        <ecNumber evidence="9">2.3.1.269</ecNumber>
    </recommendedName>
</protein>
<dbReference type="GO" id="GO:0016410">
    <property type="term" value="F:N-acyltransferase activity"/>
    <property type="evidence" value="ECO:0007669"/>
    <property type="project" value="UniProtKB-UniRule"/>
</dbReference>
<dbReference type="InterPro" id="IPR036526">
    <property type="entry name" value="C-N_Hydrolase_sf"/>
</dbReference>
<dbReference type="SUPFAM" id="SSF56317">
    <property type="entry name" value="Carbon-nitrogen hydrolase"/>
    <property type="match status" value="1"/>
</dbReference>
<dbReference type="Gene3D" id="3.60.110.10">
    <property type="entry name" value="Carbon-nitrogen hydrolase"/>
    <property type="match status" value="1"/>
</dbReference>
<comment type="similarity">
    <text evidence="2 9">Belongs to the CN hydrolase family. Apolipoprotein N-acyltransferase subfamily.</text>
</comment>
<dbReference type="Pfam" id="PF20154">
    <property type="entry name" value="LNT_N"/>
    <property type="match status" value="1"/>
</dbReference>
<dbReference type="RefSeq" id="WP_095746944.1">
    <property type="nucleotide sequence ID" value="NZ_CP023284.1"/>
</dbReference>